<dbReference type="EMBL" id="JAAOAK010000064">
    <property type="protein sequence ID" value="KAF5692521.1"/>
    <property type="molecule type" value="Genomic_DNA"/>
</dbReference>
<gene>
    <name evidence="1" type="ORF">FDENT_2803</name>
</gene>
<dbReference type="Proteomes" id="UP000562682">
    <property type="component" value="Unassembled WGS sequence"/>
</dbReference>
<protein>
    <submittedName>
        <fullName evidence="1">Virulence plasmid b</fullName>
    </submittedName>
</protein>
<comment type="caution">
    <text evidence="1">The sequence shown here is derived from an EMBL/GenBank/DDBJ whole genome shotgun (WGS) entry which is preliminary data.</text>
</comment>
<proteinExistence type="predicted"/>
<sequence length="266" mass="28874">MISRDSAVYADEPGGRRKTWLDSIYECSDTKEKPNWLTFCKADGQRYFRHIFAYDLQPYTLSRNLHQLGQSSSGTKSWAQEKDNIWKTTAMTGAPDGKTVKPEEPGTGGGLLIISDDYDVQIKKDSSKMITMNLVLANQESTASDTSFRKTSTYESKSFNQGAELYDFGSRSVTGRCTTPDDILAVKDLTRTGGLNRLAFGNNDSMIHTDHPGHLSLSAALGAVLDATSVFGAIAITVAIGRSAAAGTGPVKQALAQHTLFMIAMN</sequence>
<reference evidence="1 2" key="1">
    <citation type="submission" date="2020-05" db="EMBL/GenBank/DDBJ databases">
        <title>Identification and distribution of gene clusters putatively required for synthesis of sphingolipid metabolism inhibitors in phylogenetically diverse species of the filamentous fungus Fusarium.</title>
        <authorList>
            <person name="Kim H.-S."/>
            <person name="Busman M."/>
            <person name="Brown D.W."/>
            <person name="Divon H."/>
            <person name="Uhlig S."/>
            <person name="Proctor R.H."/>
        </authorList>
    </citation>
    <scope>NUCLEOTIDE SEQUENCE [LARGE SCALE GENOMIC DNA]</scope>
    <source>
        <strain evidence="1 2">NRRL 25311</strain>
    </source>
</reference>
<evidence type="ECO:0000313" key="2">
    <source>
        <dbReference type="Proteomes" id="UP000562682"/>
    </source>
</evidence>
<name>A0A8H5XF89_9HYPO</name>
<dbReference type="AlphaFoldDB" id="A0A8H5XF89"/>
<accession>A0A8H5XF89</accession>
<evidence type="ECO:0000313" key="1">
    <source>
        <dbReference type="EMBL" id="KAF5692521.1"/>
    </source>
</evidence>
<keyword evidence="2" id="KW-1185">Reference proteome</keyword>
<organism evidence="1 2">
    <name type="scientific">Fusarium denticulatum</name>
    <dbReference type="NCBI Taxonomy" id="48507"/>
    <lineage>
        <taxon>Eukaryota</taxon>
        <taxon>Fungi</taxon>
        <taxon>Dikarya</taxon>
        <taxon>Ascomycota</taxon>
        <taxon>Pezizomycotina</taxon>
        <taxon>Sordariomycetes</taxon>
        <taxon>Hypocreomycetidae</taxon>
        <taxon>Hypocreales</taxon>
        <taxon>Nectriaceae</taxon>
        <taxon>Fusarium</taxon>
        <taxon>Fusarium fujikuroi species complex</taxon>
    </lineage>
</organism>